<dbReference type="GO" id="GO:0003677">
    <property type="term" value="F:DNA binding"/>
    <property type="evidence" value="ECO:0007669"/>
    <property type="project" value="InterPro"/>
</dbReference>
<dbReference type="InterPro" id="IPR036161">
    <property type="entry name" value="RPB6/omega-like_sf"/>
</dbReference>
<name>A0A1C7PEX5_9BACT</name>
<dbReference type="STRING" id="1679444.PYTT_1468"/>
<organism evidence="4 5">
    <name type="scientific">Akkermansia glycaniphila</name>
    <dbReference type="NCBI Taxonomy" id="1679444"/>
    <lineage>
        <taxon>Bacteria</taxon>
        <taxon>Pseudomonadati</taxon>
        <taxon>Verrucomicrobiota</taxon>
        <taxon>Verrucomicrobiia</taxon>
        <taxon>Verrucomicrobiales</taxon>
        <taxon>Akkermansiaceae</taxon>
        <taxon>Akkermansia</taxon>
    </lineage>
</organism>
<evidence type="ECO:0000313" key="4">
    <source>
        <dbReference type="EMBL" id="SEH88786.1"/>
    </source>
</evidence>
<dbReference type="SUPFAM" id="SSF63562">
    <property type="entry name" value="RPB6/omega subunit-like"/>
    <property type="match status" value="1"/>
</dbReference>
<dbReference type="RefSeq" id="WP_067771527.1">
    <property type="nucleotide sequence ID" value="NZ_JACVVN010000009.1"/>
</dbReference>
<dbReference type="GO" id="GO:0003899">
    <property type="term" value="F:DNA-directed RNA polymerase activity"/>
    <property type="evidence" value="ECO:0007669"/>
    <property type="project" value="InterPro"/>
</dbReference>
<dbReference type="AlphaFoldDB" id="A0A1C7PEX5"/>
<dbReference type="OrthoDB" id="198104at2"/>
<evidence type="ECO:0000313" key="5">
    <source>
        <dbReference type="Proteomes" id="UP000176204"/>
    </source>
</evidence>
<evidence type="ECO:0000256" key="1">
    <source>
        <dbReference type="ARBA" id="ARBA00022478"/>
    </source>
</evidence>
<dbReference type="KEGG" id="agl:PYTT_1468"/>
<evidence type="ECO:0000256" key="2">
    <source>
        <dbReference type="ARBA" id="ARBA00023163"/>
    </source>
</evidence>
<gene>
    <name evidence="4" type="ORF">PYTT_1468</name>
</gene>
<keyword evidence="5" id="KW-1185">Reference proteome</keyword>
<keyword evidence="1" id="KW-0240">DNA-directed RNA polymerase</keyword>
<dbReference type="EMBL" id="LT629973">
    <property type="protein sequence ID" value="SEH88786.1"/>
    <property type="molecule type" value="Genomic_DNA"/>
</dbReference>
<protein>
    <submittedName>
        <fullName evidence="4">Rna polymerase subunit omega/k/rpb6</fullName>
    </submittedName>
</protein>
<dbReference type="NCBIfam" id="NF001579">
    <property type="entry name" value="PRK00392.6-2"/>
    <property type="match status" value="1"/>
</dbReference>
<keyword evidence="2" id="KW-0804">Transcription</keyword>
<feature type="region of interest" description="Disordered" evidence="3">
    <location>
        <begin position="66"/>
        <end position="88"/>
    </location>
</feature>
<accession>A0A1C7PEX5</accession>
<evidence type="ECO:0000256" key="3">
    <source>
        <dbReference type="SAM" id="MobiDB-lite"/>
    </source>
</evidence>
<proteinExistence type="predicted"/>
<dbReference type="GO" id="GO:0006351">
    <property type="term" value="P:DNA-templated transcription"/>
    <property type="evidence" value="ECO:0007669"/>
    <property type="project" value="InterPro"/>
</dbReference>
<sequence length="88" mass="9480">MKTELIDKAAQVVQDPQLLVNIVSQRVAQLNSGRSPLIPTTPHMGAGDIALTEIIEGKLVWQKKEESVSVSTTDEASGDDDFPFGSDN</sequence>
<dbReference type="Proteomes" id="UP000176204">
    <property type="component" value="Chromosome I"/>
</dbReference>
<reference evidence="5" key="1">
    <citation type="submission" date="2016-09" db="EMBL/GenBank/DDBJ databases">
        <authorList>
            <person name="Koehorst J."/>
        </authorList>
    </citation>
    <scope>NUCLEOTIDE SEQUENCE [LARGE SCALE GENOMIC DNA]</scope>
</reference>
<dbReference type="GO" id="GO:0000428">
    <property type="term" value="C:DNA-directed RNA polymerase complex"/>
    <property type="evidence" value="ECO:0007669"/>
    <property type="project" value="UniProtKB-KW"/>
</dbReference>
<dbReference type="Gene3D" id="3.90.940.10">
    <property type="match status" value="1"/>
</dbReference>